<evidence type="ECO:0008006" key="4">
    <source>
        <dbReference type="Google" id="ProtNLM"/>
    </source>
</evidence>
<evidence type="ECO:0000256" key="1">
    <source>
        <dbReference type="SAM" id="Coils"/>
    </source>
</evidence>
<dbReference type="AlphaFoldDB" id="A0A1C3RK51"/>
<dbReference type="Proteomes" id="UP000231658">
    <property type="component" value="Unassembled WGS sequence"/>
</dbReference>
<dbReference type="EMBL" id="FLYE01000045">
    <property type="protein sequence ID" value="SCA57662.1"/>
    <property type="molecule type" value="Genomic_DNA"/>
</dbReference>
<proteinExistence type="predicted"/>
<reference evidence="2 3" key="1">
    <citation type="submission" date="2016-07" db="EMBL/GenBank/DDBJ databases">
        <authorList>
            <person name="Lefevre C.T."/>
        </authorList>
    </citation>
    <scope>NUCLEOTIDE SEQUENCE [LARGE SCALE GENOMIC DNA]</scope>
    <source>
        <strain evidence="2">PR1</strain>
    </source>
</reference>
<organism evidence="2 3">
    <name type="scientific">Candidatus Terasakiella magnetica</name>
    <dbReference type="NCBI Taxonomy" id="1867952"/>
    <lineage>
        <taxon>Bacteria</taxon>
        <taxon>Pseudomonadati</taxon>
        <taxon>Pseudomonadota</taxon>
        <taxon>Alphaproteobacteria</taxon>
        <taxon>Rhodospirillales</taxon>
        <taxon>Terasakiellaceae</taxon>
        <taxon>Terasakiella</taxon>
    </lineage>
</organism>
<evidence type="ECO:0000313" key="2">
    <source>
        <dbReference type="EMBL" id="SCA57662.1"/>
    </source>
</evidence>
<protein>
    <recommendedName>
        <fullName evidence="4">J domain-containing protein</fullName>
    </recommendedName>
</protein>
<dbReference type="OrthoDB" id="8441656at2"/>
<gene>
    <name evidence="2" type="ORF">MTBPR1_60175</name>
</gene>
<feature type="coiled-coil region" evidence="1">
    <location>
        <begin position="166"/>
        <end position="214"/>
    </location>
</feature>
<keyword evidence="3" id="KW-1185">Reference proteome</keyword>
<dbReference type="STRING" id="1867952.MTBPR1_60175"/>
<keyword evidence="1" id="KW-0175">Coiled coil</keyword>
<evidence type="ECO:0000313" key="3">
    <source>
        <dbReference type="Proteomes" id="UP000231658"/>
    </source>
</evidence>
<name>A0A1C3RK51_9PROT</name>
<dbReference type="RefSeq" id="WP_069189673.1">
    <property type="nucleotide sequence ID" value="NZ_FLYE01000045.1"/>
</dbReference>
<sequence length="274" mass="31943">MPSLIRLPLSVDHQKKKALSIELPFAIYLHFITTGEFEEILPKELKKKAQGLKKAFFAENQFFSEDYQHEYERSGYIRFLTGPDVHKFLAKVLSLNYQTHKNILQENAGSFQEYFGELKLFWNQKFHRATQDLTQESIREALFCHACVQTQHARLSEKTKLFDKLDDFAKQEIKAKELEIKRLRQKYSELEDDLHELRVKNEKLREDLAKAHEANMVLVPSDPYYMLGLETGNDKAVEARSKILLKALHPDKSGSADTAYLFDMVLKARDMVSK</sequence>
<accession>A0A1C3RK51</accession>